<dbReference type="NCBIfam" id="TIGR00727">
    <property type="entry name" value="ISP4_OPT"/>
    <property type="match status" value="1"/>
</dbReference>
<evidence type="ECO:0000256" key="5">
    <source>
        <dbReference type="ARBA" id="ARBA00022856"/>
    </source>
</evidence>
<gene>
    <name evidence="11" type="ORF">E6O75_ATG06097</name>
</gene>
<comment type="caution">
    <text evidence="11">The sequence shown here is derived from an EMBL/GenBank/DDBJ whole genome shotgun (WGS) entry which is preliminary data.</text>
</comment>
<keyword evidence="6" id="KW-0653">Protein transport</keyword>
<dbReference type="PANTHER" id="PTHR22601">
    <property type="entry name" value="ISP4 LIKE PROTEIN"/>
    <property type="match status" value="1"/>
</dbReference>
<feature type="transmembrane region" description="Helical" evidence="10">
    <location>
        <begin position="651"/>
        <end position="670"/>
    </location>
</feature>
<feature type="transmembrane region" description="Helical" evidence="10">
    <location>
        <begin position="676"/>
        <end position="695"/>
    </location>
</feature>
<evidence type="ECO:0000256" key="6">
    <source>
        <dbReference type="ARBA" id="ARBA00022927"/>
    </source>
</evidence>
<feature type="transmembrane region" description="Helical" evidence="10">
    <location>
        <begin position="333"/>
        <end position="354"/>
    </location>
</feature>
<feature type="transmembrane region" description="Helical" evidence="10">
    <location>
        <begin position="222"/>
        <end position="244"/>
    </location>
</feature>
<feature type="transmembrane region" description="Helical" evidence="10">
    <location>
        <begin position="497"/>
        <end position="517"/>
    </location>
</feature>
<dbReference type="Pfam" id="PF03169">
    <property type="entry name" value="OPT"/>
    <property type="match status" value="1"/>
</dbReference>
<evidence type="ECO:0000256" key="4">
    <source>
        <dbReference type="ARBA" id="ARBA00022692"/>
    </source>
</evidence>
<feature type="compositionally biased region" description="Polar residues" evidence="9">
    <location>
        <begin position="15"/>
        <end position="24"/>
    </location>
</feature>
<keyword evidence="3" id="KW-0813">Transport</keyword>
<evidence type="ECO:0000313" key="11">
    <source>
        <dbReference type="EMBL" id="TID18976.1"/>
    </source>
</evidence>
<feature type="region of interest" description="Disordered" evidence="9">
    <location>
        <begin position="1"/>
        <end position="43"/>
    </location>
</feature>
<reference evidence="11 12" key="1">
    <citation type="submission" date="2019-04" db="EMBL/GenBank/DDBJ databases">
        <title>High contiguity whole genome sequence and gene annotation resource for two Venturia nashicola isolates.</title>
        <authorList>
            <person name="Prokchorchik M."/>
            <person name="Won K."/>
            <person name="Lee Y."/>
            <person name="Choi E.D."/>
            <person name="Segonzac C."/>
            <person name="Sohn K.H."/>
        </authorList>
    </citation>
    <scope>NUCLEOTIDE SEQUENCE [LARGE SCALE GENOMIC DNA]</scope>
    <source>
        <strain evidence="11 12">PRI2</strain>
    </source>
</reference>
<evidence type="ECO:0000256" key="1">
    <source>
        <dbReference type="ARBA" id="ARBA00004141"/>
    </source>
</evidence>
<dbReference type="GO" id="GO:0016020">
    <property type="term" value="C:membrane"/>
    <property type="evidence" value="ECO:0007669"/>
    <property type="project" value="UniProtKB-SubCell"/>
</dbReference>
<proteinExistence type="inferred from homology"/>
<evidence type="ECO:0000256" key="3">
    <source>
        <dbReference type="ARBA" id="ARBA00022448"/>
    </source>
</evidence>
<evidence type="ECO:0000256" key="8">
    <source>
        <dbReference type="ARBA" id="ARBA00023136"/>
    </source>
</evidence>
<feature type="transmembrane region" description="Helical" evidence="10">
    <location>
        <begin position="523"/>
        <end position="549"/>
    </location>
</feature>
<sequence>MHRFRKERSEAPETTGASPQQAAPATSELEKNETEVSSTPVPADIEKDVLMYGKMHAWDPNMDPDKLDAINRSIELQDSDAERAIARELEESSPYAEVNSAVPVGDDPSIPANTVRAWFLGMVFVTIGSGLNMLFSLRAPSISISSIVAQLCAYPIGVAMAKWLPTRKFSFFGIPWTLNPGPFNKKEHCLITIMANVSFGGGAAYSTLTIEAMRGFYGMNWGVGFGILFTLCTQMTGLGLAGLFRKWLVTPSAMIWPVVLPNCALFQTLHEGNVPRDPATTNGWRVSRFRFFTYVLAGGFVWYFFPGYLFQALSTIAWVTWIKPNNVMVNQLFGGFSGMSLFPPAVFTLDWTMIASYTGSPLMAPWHAIANTMIGTITFIWVVAAGINFSGKWYSDYLPFSDSSSYTNKATPYKVREILTKDFTLDLHKYQHYSPIFLSTTFALQYGLSFATIIAVVVHTALFNGKEIYLRARNMSKEPLDCHMRLIKQNYREVPQWWFMGMFAIMIGLGFWTCLGYDTKLTWWGYILAITISAAWMIPIGMIQAITNIQIGLNVFTEYIISYALPGRPIAMMVFKTLGYITMSQGLTYASDQKMGYYMKVPPRTLFFGQLIATLWSCFVQIGVLQWAFANIKGICTPKQPSHFTCPGGKVFFNASIIWGVIGPQRMFAANSTYGVLQYFWLLGALLPIPFWLIARRWPRSPARYINAPIILGGTGNIPPAVPMNYMMWGLVGFIFNKYIRSRYRGWWSHYNYILSASLDAGLALSTILIFLAFGMTKTEAPKWWGNDVVTSTLDNAGTAIRKTLDEGQKFGPTTW</sequence>
<feature type="transmembrane region" description="Helical" evidence="10">
    <location>
        <begin position="751"/>
        <end position="774"/>
    </location>
</feature>
<evidence type="ECO:0000256" key="7">
    <source>
        <dbReference type="ARBA" id="ARBA00022989"/>
    </source>
</evidence>
<dbReference type="GO" id="GO:0015031">
    <property type="term" value="P:protein transport"/>
    <property type="evidence" value="ECO:0007669"/>
    <property type="project" value="UniProtKB-KW"/>
</dbReference>
<dbReference type="InterPro" id="IPR004813">
    <property type="entry name" value="OPT"/>
</dbReference>
<keyword evidence="5" id="KW-0571">Peptide transport</keyword>
<keyword evidence="4 10" id="KW-0812">Transmembrane</keyword>
<protein>
    <submittedName>
        <fullName evidence="11">OPT family small oligopeptide transporter</fullName>
    </submittedName>
</protein>
<accession>A0A4Z1NT89</accession>
<feature type="transmembrane region" description="Helical" evidence="10">
    <location>
        <begin position="291"/>
        <end position="313"/>
    </location>
</feature>
<evidence type="ECO:0000256" key="10">
    <source>
        <dbReference type="SAM" id="Phobius"/>
    </source>
</evidence>
<feature type="transmembrane region" description="Helical" evidence="10">
    <location>
        <begin position="607"/>
        <end position="630"/>
    </location>
</feature>
<dbReference type="AlphaFoldDB" id="A0A4Z1NT89"/>
<dbReference type="Proteomes" id="UP000298493">
    <property type="component" value="Unassembled WGS sequence"/>
</dbReference>
<feature type="transmembrane region" description="Helical" evidence="10">
    <location>
        <begin position="117"/>
        <end position="135"/>
    </location>
</feature>
<keyword evidence="7 10" id="KW-1133">Transmembrane helix</keyword>
<evidence type="ECO:0000256" key="2">
    <source>
        <dbReference type="ARBA" id="ARBA00008807"/>
    </source>
</evidence>
<dbReference type="NCBIfam" id="TIGR00728">
    <property type="entry name" value="OPT_sfam"/>
    <property type="match status" value="1"/>
</dbReference>
<dbReference type="GO" id="GO:0035673">
    <property type="term" value="F:oligopeptide transmembrane transporter activity"/>
    <property type="evidence" value="ECO:0007669"/>
    <property type="project" value="InterPro"/>
</dbReference>
<keyword evidence="12" id="KW-1185">Reference proteome</keyword>
<feature type="transmembrane region" description="Helical" evidence="10">
    <location>
        <begin position="141"/>
        <end position="161"/>
    </location>
</feature>
<dbReference type="InterPro" id="IPR004648">
    <property type="entry name" value="Oligpept_transpt"/>
</dbReference>
<organism evidence="11 12">
    <name type="scientific">Venturia nashicola</name>
    <dbReference type="NCBI Taxonomy" id="86259"/>
    <lineage>
        <taxon>Eukaryota</taxon>
        <taxon>Fungi</taxon>
        <taxon>Dikarya</taxon>
        <taxon>Ascomycota</taxon>
        <taxon>Pezizomycotina</taxon>
        <taxon>Dothideomycetes</taxon>
        <taxon>Pleosporomycetidae</taxon>
        <taxon>Venturiales</taxon>
        <taxon>Venturiaceae</taxon>
        <taxon>Venturia</taxon>
    </lineage>
</organism>
<feature type="transmembrane region" description="Helical" evidence="10">
    <location>
        <begin position="366"/>
        <end position="389"/>
    </location>
</feature>
<comment type="similarity">
    <text evidence="2">Belongs to the oligopeptide OPT transporter family.</text>
</comment>
<evidence type="ECO:0000313" key="12">
    <source>
        <dbReference type="Proteomes" id="UP000298493"/>
    </source>
</evidence>
<keyword evidence="8 10" id="KW-0472">Membrane</keyword>
<evidence type="ECO:0000256" key="9">
    <source>
        <dbReference type="SAM" id="MobiDB-lite"/>
    </source>
</evidence>
<comment type="subcellular location">
    <subcellularLocation>
        <location evidence="1">Membrane</location>
        <topology evidence="1">Multi-pass membrane protein</topology>
    </subcellularLocation>
</comment>
<dbReference type="OrthoDB" id="9986677at2759"/>
<feature type="transmembrane region" description="Helical" evidence="10">
    <location>
        <begin position="189"/>
        <end position="210"/>
    </location>
</feature>
<name>A0A4Z1NT89_9PEZI</name>
<dbReference type="EMBL" id="SNSC02000013">
    <property type="protein sequence ID" value="TID18976.1"/>
    <property type="molecule type" value="Genomic_DNA"/>
</dbReference>
<feature type="transmembrane region" description="Helical" evidence="10">
    <location>
        <begin position="443"/>
        <end position="463"/>
    </location>
</feature>